<organism evidence="3 4">
    <name type="scientific">Alteraurantiacibacter palmitatis</name>
    <dbReference type="NCBI Taxonomy" id="2054628"/>
    <lineage>
        <taxon>Bacteria</taxon>
        <taxon>Pseudomonadati</taxon>
        <taxon>Pseudomonadota</taxon>
        <taxon>Alphaproteobacteria</taxon>
        <taxon>Sphingomonadales</taxon>
        <taxon>Erythrobacteraceae</taxon>
        <taxon>Alteraurantiacibacter</taxon>
    </lineage>
</organism>
<evidence type="ECO:0000313" key="3">
    <source>
        <dbReference type="EMBL" id="MFC3098457.1"/>
    </source>
</evidence>
<protein>
    <submittedName>
        <fullName evidence="3">Glycerophosphoryl diester phosphodiesterase membrane domain-containing protein</fullName>
    </submittedName>
</protein>
<keyword evidence="1" id="KW-0472">Membrane</keyword>
<evidence type="ECO:0000259" key="2">
    <source>
        <dbReference type="Pfam" id="PF10110"/>
    </source>
</evidence>
<reference evidence="4" key="1">
    <citation type="journal article" date="2019" name="Int. J. Syst. Evol. Microbiol.">
        <title>The Global Catalogue of Microorganisms (GCM) 10K type strain sequencing project: providing services to taxonomists for standard genome sequencing and annotation.</title>
        <authorList>
            <consortium name="The Broad Institute Genomics Platform"/>
            <consortium name="The Broad Institute Genome Sequencing Center for Infectious Disease"/>
            <person name="Wu L."/>
            <person name="Ma J."/>
        </authorList>
    </citation>
    <scope>NUCLEOTIDE SEQUENCE [LARGE SCALE GENOMIC DNA]</scope>
    <source>
        <strain evidence="4">KCTC 52607</strain>
    </source>
</reference>
<feature type="transmembrane region" description="Helical" evidence="1">
    <location>
        <begin position="231"/>
        <end position="257"/>
    </location>
</feature>
<dbReference type="RefSeq" id="WP_336927270.1">
    <property type="nucleotide sequence ID" value="NZ_JBANRO010000012.1"/>
</dbReference>
<dbReference type="Pfam" id="PF10110">
    <property type="entry name" value="GPDPase_memb"/>
    <property type="match status" value="1"/>
</dbReference>
<keyword evidence="4" id="KW-1185">Reference proteome</keyword>
<feature type="transmembrane region" description="Helical" evidence="1">
    <location>
        <begin position="63"/>
        <end position="92"/>
    </location>
</feature>
<sequence>MTFDMNRTWAHSLAMVRANWQFLSLIAGVFFLLPNLVLVIAMPDMMGMLIGPGGDPEQMAEQLAAQVGPLLFVVMLAALFSMLGYGAMVALLGPSRPTVGEALGASLRAFPVLLGTLAIGVIGYSAVVIIGALAVGLIGAVLAVAVGQAVAATIGVILLIAVLFALALRFILVVPVVMLEGERNPIAPFQRSWRLTKPVRRQLVLFFFLLMIAYLVISMLLFSVVGLAGSLFVTGLINGVAGAAVAVVLTAILVSLWEQLSGNAQGTASAFD</sequence>
<dbReference type="Proteomes" id="UP001595456">
    <property type="component" value="Unassembled WGS sequence"/>
</dbReference>
<name>A0ABV7E9I6_9SPHN</name>
<feature type="transmembrane region" description="Helical" evidence="1">
    <location>
        <begin position="151"/>
        <end position="181"/>
    </location>
</feature>
<evidence type="ECO:0000256" key="1">
    <source>
        <dbReference type="SAM" id="Phobius"/>
    </source>
</evidence>
<evidence type="ECO:0000313" key="4">
    <source>
        <dbReference type="Proteomes" id="UP001595456"/>
    </source>
</evidence>
<dbReference type="InterPro" id="IPR018476">
    <property type="entry name" value="GlyceroP-diester-Pdiesterase_M"/>
</dbReference>
<keyword evidence="1" id="KW-1133">Transmembrane helix</keyword>
<feature type="domain" description="Glycerophosphoryl diester phosphodiesterase membrane" evidence="2">
    <location>
        <begin position="152"/>
        <end position="253"/>
    </location>
</feature>
<accession>A0ABV7E9I6</accession>
<feature type="transmembrane region" description="Helical" evidence="1">
    <location>
        <begin position="112"/>
        <end position="145"/>
    </location>
</feature>
<dbReference type="EMBL" id="JBHRST010000019">
    <property type="protein sequence ID" value="MFC3098457.1"/>
    <property type="molecule type" value="Genomic_DNA"/>
</dbReference>
<keyword evidence="1" id="KW-0812">Transmembrane</keyword>
<feature type="transmembrane region" description="Helical" evidence="1">
    <location>
        <begin position="202"/>
        <end position="225"/>
    </location>
</feature>
<proteinExistence type="predicted"/>
<feature type="transmembrane region" description="Helical" evidence="1">
    <location>
        <begin position="20"/>
        <end position="43"/>
    </location>
</feature>
<comment type="caution">
    <text evidence="3">The sequence shown here is derived from an EMBL/GenBank/DDBJ whole genome shotgun (WGS) entry which is preliminary data.</text>
</comment>
<gene>
    <name evidence="3" type="ORF">ACFODU_11725</name>
</gene>